<evidence type="ECO:0000313" key="3">
    <source>
        <dbReference type="Proteomes" id="UP001055429"/>
    </source>
</evidence>
<reference evidence="2" key="1">
    <citation type="submission" date="2022-05" db="EMBL/GenBank/DDBJ databases">
        <title>Brevundimonas albigilva TT17 genome sequence.</title>
        <authorList>
            <person name="Lee K."/>
            <person name="Son H."/>
        </authorList>
    </citation>
    <scope>NUCLEOTIDE SEQUENCE</scope>
    <source>
        <strain evidence="2">TT17</strain>
    </source>
</reference>
<evidence type="ECO:0000313" key="2">
    <source>
        <dbReference type="EMBL" id="URI16581.1"/>
    </source>
</evidence>
<dbReference type="Proteomes" id="UP001055429">
    <property type="component" value="Chromosome"/>
</dbReference>
<sequence>MTPAEATRPVLIAAAASLALMAGGCGSQDQGQGRFEALADHVAAIDVPLHPAAGARRSGAESGLRPAPFSPVKLAVMDPHDMWDARDAQAGLRVIAARAVEPVREAPSALLKRSDIEPSEAASPAEPRPATAPARLIQLGAYASETAARGAWTRLGGDPAMAGLQPRFETISVGERTLTRLKVEVAAGRSAAEVCRAAGVDDPWCRRAG</sequence>
<organism evidence="2 3">
    <name type="scientific">Brevundimonas albigilva</name>
    <dbReference type="NCBI Taxonomy" id="1312364"/>
    <lineage>
        <taxon>Bacteria</taxon>
        <taxon>Pseudomonadati</taxon>
        <taxon>Pseudomonadota</taxon>
        <taxon>Alphaproteobacteria</taxon>
        <taxon>Caulobacterales</taxon>
        <taxon>Caulobacteraceae</taxon>
        <taxon>Brevundimonas</taxon>
    </lineage>
</organism>
<accession>A0ABY4SRU2</accession>
<dbReference type="RefSeq" id="WP_249750738.1">
    <property type="nucleotide sequence ID" value="NZ_CP097298.1"/>
</dbReference>
<evidence type="ECO:0008006" key="4">
    <source>
        <dbReference type="Google" id="ProtNLM"/>
    </source>
</evidence>
<name>A0ABY4SRU2_9CAUL</name>
<evidence type="ECO:0000256" key="1">
    <source>
        <dbReference type="SAM" id="MobiDB-lite"/>
    </source>
</evidence>
<feature type="region of interest" description="Disordered" evidence="1">
    <location>
        <begin position="110"/>
        <end position="129"/>
    </location>
</feature>
<proteinExistence type="predicted"/>
<keyword evidence="3" id="KW-1185">Reference proteome</keyword>
<protein>
    <recommendedName>
        <fullName evidence="4">SPOR domain-containing protein</fullName>
    </recommendedName>
</protein>
<gene>
    <name evidence="2" type="ORF">M8231_06290</name>
</gene>
<dbReference type="EMBL" id="CP097649">
    <property type="protein sequence ID" value="URI16581.1"/>
    <property type="molecule type" value="Genomic_DNA"/>
</dbReference>
<feature type="compositionally biased region" description="Low complexity" evidence="1">
    <location>
        <begin position="119"/>
        <end position="129"/>
    </location>
</feature>